<organism evidence="1 2">
    <name type="scientific">Cryptolaemus montrouzieri</name>
    <dbReference type="NCBI Taxonomy" id="559131"/>
    <lineage>
        <taxon>Eukaryota</taxon>
        <taxon>Metazoa</taxon>
        <taxon>Ecdysozoa</taxon>
        <taxon>Arthropoda</taxon>
        <taxon>Hexapoda</taxon>
        <taxon>Insecta</taxon>
        <taxon>Pterygota</taxon>
        <taxon>Neoptera</taxon>
        <taxon>Endopterygota</taxon>
        <taxon>Coleoptera</taxon>
        <taxon>Polyphaga</taxon>
        <taxon>Cucujiformia</taxon>
        <taxon>Coccinelloidea</taxon>
        <taxon>Coccinellidae</taxon>
        <taxon>Scymninae</taxon>
        <taxon>Scymnini</taxon>
        <taxon>Cryptolaemus</taxon>
    </lineage>
</organism>
<protein>
    <submittedName>
        <fullName evidence="1">Uncharacterized protein</fullName>
    </submittedName>
</protein>
<comment type="caution">
    <text evidence="1">The sequence shown here is derived from an EMBL/GenBank/DDBJ whole genome shotgun (WGS) entry which is preliminary data.</text>
</comment>
<dbReference type="GO" id="GO:0071897">
    <property type="term" value="P:DNA biosynthetic process"/>
    <property type="evidence" value="ECO:0007669"/>
    <property type="project" value="UniProtKB-ARBA"/>
</dbReference>
<keyword evidence="2" id="KW-1185">Reference proteome</keyword>
<dbReference type="AlphaFoldDB" id="A0ABD2NFP1"/>
<dbReference type="SUPFAM" id="SSF56672">
    <property type="entry name" value="DNA/RNA polymerases"/>
    <property type="match status" value="1"/>
</dbReference>
<evidence type="ECO:0000313" key="1">
    <source>
        <dbReference type="EMBL" id="KAL3277593.1"/>
    </source>
</evidence>
<name>A0ABD2NFP1_9CUCU</name>
<gene>
    <name evidence="1" type="ORF">HHI36_012935</name>
</gene>
<dbReference type="PANTHER" id="PTHR37984">
    <property type="entry name" value="PROTEIN CBG26694"/>
    <property type="match status" value="1"/>
</dbReference>
<dbReference type="Proteomes" id="UP001516400">
    <property type="component" value="Unassembled WGS sequence"/>
</dbReference>
<accession>A0ABD2NFP1</accession>
<evidence type="ECO:0000313" key="2">
    <source>
        <dbReference type="Proteomes" id="UP001516400"/>
    </source>
</evidence>
<reference evidence="1 2" key="1">
    <citation type="journal article" date="2021" name="BMC Biol.">
        <title>Horizontally acquired antibacterial genes associated with adaptive radiation of ladybird beetles.</title>
        <authorList>
            <person name="Li H.S."/>
            <person name="Tang X.F."/>
            <person name="Huang Y.H."/>
            <person name="Xu Z.Y."/>
            <person name="Chen M.L."/>
            <person name="Du X.Y."/>
            <person name="Qiu B.Y."/>
            <person name="Chen P.T."/>
            <person name="Zhang W."/>
            <person name="Slipinski A."/>
            <person name="Escalona H.E."/>
            <person name="Waterhouse R.M."/>
            <person name="Zwick A."/>
            <person name="Pang H."/>
        </authorList>
    </citation>
    <scope>NUCLEOTIDE SEQUENCE [LARGE SCALE GENOMIC DNA]</scope>
    <source>
        <strain evidence="1">SYSU2018</strain>
    </source>
</reference>
<dbReference type="InterPro" id="IPR043502">
    <property type="entry name" value="DNA/RNA_pol_sf"/>
</dbReference>
<dbReference type="InterPro" id="IPR050951">
    <property type="entry name" value="Retrovirus_Pol_polyprotein"/>
</dbReference>
<sequence>MRLNKEKCKISVKKVIFLGHEFSAQEIKPDYSKIKAITEIKCEKEINMHVNTVVTHLSMSEETLNKVKNASSLDGDISLLRKYYLERWPSYNNKVKDIIEPYWKLQSQIYSVDQLSILW</sequence>
<dbReference type="PANTHER" id="PTHR37984:SF5">
    <property type="entry name" value="PROTEIN NYNRIN-LIKE"/>
    <property type="match status" value="1"/>
</dbReference>
<proteinExistence type="predicted"/>
<dbReference type="EMBL" id="JABFTP020000103">
    <property type="protein sequence ID" value="KAL3277593.1"/>
    <property type="molecule type" value="Genomic_DNA"/>
</dbReference>